<dbReference type="Pfam" id="PF04923">
    <property type="entry name" value="Ninjurin"/>
    <property type="match status" value="1"/>
</dbReference>
<comment type="subcellular location">
    <subcellularLocation>
        <location evidence="1">Membrane</location>
        <topology evidence="1">Multi-pass membrane protein</topology>
    </subcellularLocation>
</comment>
<dbReference type="STRING" id="7266.A0A3B0J9S1"/>
<sequence length="339" mass="36938">MSDLEQVTLQMDDKTLTRNQESSQNAVGNRIPRAVPETDDDDDDRPFVKGGNGNPGVDDGLLGNGGGGGGGGVTVIVPNGGNRGRRPSYMFPGYTGPEFVNINGVETPIPDVNAYQHKKTLAQGMMDLALLSANANQLRYVLEMNQQHPYFYPSLLFISLSIVFQIAVGVGLIWNGRYNIKNEQEICRANKINNYTVIGVFIVTVVNVLISAFGVVERAPVPSTGLTGLAVSTNPHHTLGALYGKILRAVGKMPQEASYRKYTEQLVKQRADAVANNKDITALEKAVGCGQVEELIVQAENELILARKMLGWKPWEKLSQAAPAKQWDWPPAQILEPKV</sequence>
<evidence type="ECO:0000256" key="1">
    <source>
        <dbReference type="ARBA" id="ARBA00004141"/>
    </source>
</evidence>
<feature type="compositionally biased region" description="Polar residues" evidence="7">
    <location>
        <begin position="17"/>
        <end position="27"/>
    </location>
</feature>
<evidence type="ECO:0000313" key="9">
    <source>
        <dbReference type="EMBL" id="SPP76712.1"/>
    </source>
</evidence>
<name>A0A3B0J9S1_DROGU</name>
<keyword evidence="4" id="KW-0130">Cell adhesion</keyword>
<feature type="transmembrane region" description="Helical" evidence="8">
    <location>
        <begin position="150"/>
        <end position="174"/>
    </location>
</feature>
<dbReference type="EMBL" id="OUUW01000002">
    <property type="protein sequence ID" value="SPP76712.1"/>
    <property type="molecule type" value="Genomic_DNA"/>
</dbReference>
<feature type="transmembrane region" description="Helical" evidence="8">
    <location>
        <begin position="195"/>
        <end position="216"/>
    </location>
</feature>
<reference evidence="10" key="1">
    <citation type="submission" date="2018-01" db="EMBL/GenBank/DDBJ databases">
        <authorList>
            <person name="Alioto T."/>
            <person name="Alioto T."/>
        </authorList>
    </citation>
    <scope>NUCLEOTIDE SEQUENCE [LARGE SCALE GENOMIC DNA]</scope>
</reference>
<evidence type="ECO:0000256" key="2">
    <source>
        <dbReference type="ARBA" id="ARBA00008141"/>
    </source>
</evidence>
<evidence type="ECO:0000256" key="8">
    <source>
        <dbReference type="SAM" id="Phobius"/>
    </source>
</evidence>
<keyword evidence="6 8" id="KW-0472">Membrane</keyword>
<evidence type="ECO:0000256" key="3">
    <source>
        <dbReference type="ARBA" id="ARBA00022692"/>
    </source>
</evidence>
<dbReference type="OrthoDB" id="6114058at2759"/>
<protein>
    <submittedName>
        <fullName evidence="9">Blast:NADH dehydrogenase</fullName>
    </submittedName>
</protein>
<dbReference type="GO" id="GO:0042246">
    <property type="term" value="P:tissue regeneration"/>
    <property type="evidence" value="ECO:0007669"/>
    <property type="project" value="InterPro"/>
</dbReference>
<feature type="region of interest" description="Disordered" evidence="7">
    <location>
        <begin position="1"/>
        <end position="65"/>
    </location>
</feature>
<dbReference type="PANTHER" id="PTHR12316">
    <property type="entry name" value="NINJURIN-RELATED"/>
    <property type="match status" value="1"/>
</dbReference>
<organism evidence="9 10">
    <name type="scientific">Drosophila guanche</name>
    <name type="common">Fruit fly</name>
    <dbReference type="NCBI Taxonomy" id="7266"/>
    <lineage>
        <taxon>Eukaryota</taxon>
        <taxon>Metazoa</taxon>
        <taxon>Ecdysozoa</taxon>
        <taxon>Arthropoda</taxon>
        <taxon>Hexapoda</taxon>
        <taxon>Insecta</taxon>
        <taxon>Pterygota</taxon>
        <taxon>Neoptera</taxon>
        <taxon>Endopterygota</taxon>
        <taxon>Diptera</taxon>
        <taxon>Brachycera</taxon>
        <taxon>Muscomorpha</taxon>
        <taxon>Ephydroidea</taxon>
        <taxon>Drosophilidae</taxon>
        <taxon>Drosophila</taxon>
        <taxon>Sophophora</taxon>
    </lineage>
</organism>
<dbReference type="PANTHER" id="PTHR12316:SF20">
    <property type="entry name" value="NINJURIN-A"/>
    <property type="match status" value="1"/>
</dbReference>
<dbReference type="GO" id="GO:0007155">
    <property type="term" value="P:cell adhesion"/>
    <property type="evidence" value="ECO:0007669"/>
    <property type="project" value="UniProtKB-KW"/>
</dbReference>
<dbReference type="GO" id="GO:0016020">
    <property type="term" value="C:membrane"/>
    <property type="evidence" value="ECO:0007669"/>
    <property type="project" value="UniProtKB-SubCell"/>
</dbReference>
<evidence type="ECO:0000313" key="10">
    <source>
        <dbReference type="Proteomes" id="UP000268350"/>
    </source>
</evidence>
<evidence type="ECO:0000256" key="4">
    <source>
        <dbReference type="ARBA" id="ARBA00022889"/>
    </source>
</evidence>
<evidence type="ECO:0000256" key="5">
    <source>
        <dbReference type="ARBA" id="ARBA00022989"/>
    </source>
</evidence>
<dbReference type="InterPro" id="IPR006806">
    <property type="entry name" value="NDUFA5"/>
</dbReference>
<comment type="similarity">
    <text evidence="2">Belongs to the ninjurin family.</text>
</comment>
<gene>
    <name evidence="9" type="ORF">DGUA_6G007278</name>
</gene>
<proteinExistence type="inferred from homology"/>
<dbReference type="GO" id="GO:0022904">
    <property type="term" value="P:respiratory electron transport chain"/>
    <property type="evidence" value="ECO:0007669"/>
    <property type="project" value="InterPro"/>
</dbReference>
<evidence type="ECO:0000256" key="7">
    <source>
        <dbReference type="SAM" id="MobiDB-lite"/>
    </source>
</evidence>
<keyword evidence="3 8" id="KW-0812">Transmembrane</keyword>
<dbReference type="OMA" id="ETNTQHP"/>
<keyword evidence="5 8" id="KW-1133">Transmembrane helix</keyword>
<dbReference type="AlphaFoldDB" id="A0A3B0J9S1"/>
<dbReference type="Proteomes" id="UP000268350">
    <property type="component" value="Unassembled WGS sequence"/>
</dbReference>
<dbReference type="InterPro" id="IPR007007">
    <property type="entry name" value="Ninjurin"/>
</dbReference>
<keyword evidence="10" id="KW-1185">Reference proteome</keyword>
<dbReference type="Pfam" id="PF04716">
    <property type="entry name" value="ETC_C1_NDUFA5"/>
    <property type="match status" value="1"/>
</dbReference>
<accession>A0A3B0J9S1</accession>
<evidence type="ECO:0000256" key="6">
    <source>
        <dbReference type="ARBA" id="ARBA00023136"/>
    </source>
</evidence>